<dbReference type="SUPFAM" id="SSF53474">
    <property type="entry name" value="alpha/beta-Hydrolases"/>
    <property type="match status" value="1"/>
</dbReference>
<feature type="non-terminal residue" evidence="1">
    <location>
        <position position="1"/>
    </location>
</feature>
<sequence length="108" mass="11692">STNGSDVVKALKEVVIDDPIISRQIEATALWRTPLDKMSSVTNDVMFIVGTSDTTVGIESSKTLASTVPGAWLVQFKNATHVLMREAPVEFAKIVLAFLGINMTVEVQ</sequence>
<accession>X1EHQ5</accession>
<dbReference type="AlphaFoldDB" id="X1EHQ5"/>
<gene>
    <name evidence="1" type="ORF">S03H2_23809</name>
</gene>
<proteinExistence type="predicted"/>
<reference evidence="1" key="1">
    <citation type="journal article" date="2014" name="Front. Microbiol.">
        <title>High frequency of phylogenetically diverse reductive dehalogenase-homologous genes in deep subseafloor sedimentary metagenomes.</title>
        <authorList>
            <person name="Kawai M."/>
            <person name="Futagami T."/>
            <person name="Toyoda A."/>
            <person name="Takaki Y."/>
            <person name="Nishi S."/>
            <person name="Hori S."/>
            <person name="Arai W."/>
            <person name="Tsubouchi T."/>
            <person name="Morono Y."/>
            <person name="Uchiyama I."/>
            <person name="Ito T."/>
            <person name="Fujiyama A."/>
            <person name="Inagaki F."/>
            <person name="Takami H."/>
        </authorList>
    </citation>
    <scope>NUCLEOTIDE SEQUENCE</scope>
    <source>
        <strain evidence="1">Expedition CK06-06</strain>
    </source>
</reference>
<dbReference type="Gene3D" id="3.40.50.1820">
    <property type="entry name" value="alpha/beta hydrolase"/>
    <property type="match status" value="1"/>
</dbReference>
<dbReference type="EMBL" id="BARU01013076">
    <property type="protein sequence ID" value="GAH32856.1"/>
    <property type="molecule type" value="Genomic_DNA"/>
</dbReference>
<name>X1EHQ5_9ZZZZ</name>
<comment type="caution">
    <text evidence="1">The sequence shown here is derived from an EMBL/GenBank/DDBJ whole genome shotgun (WGS) entry which is preliminary data.</text>
</comment>
<organism evidence="1">
    <name type="scientific">marine sediment metagenome</name>
    <dbReference type="NCBI Taxonomy" id="412755"/>
    <lineage>
        <taxon>unclassified sequences</taxon>
        <taxon>metagenomes</taxon>
        <taxon>ecological metagenomes</taxon>
    </lineage>
</organism>
<evidence type="ECO:0008006" key="2">
    <source>
        <dbReference type="Google" id="ProtNLM"/>
    </source>
</evidence>
<protein>
    <recommendedName>
        <fullName evidence="2">Peptidase S33 tripeptidyl aminopeptidase-like C-terminal domain-containing protein</fullName>
    </recommendedName>
</protein>
<evidence type="ECO:0000313" key="1">
    <source>
        <dbReference type="EMBL" id="GAH32856.1"/>
    </source>
</evidence>
<dbReference type="InterPro" id="IPR029058">
    <property type="entry name" value="AB_hydrolase_fold"/>
</dbReference>